<dbReference type="Proteomes" id="UP000003250">
    <property type="component" value="Unassembled WGS sequence"/>
</dbReference>
<evidence type="ECO:0008006" key="4">
    <source>
        <dbReference type="Google" id="ProtNLM"/>
    </source>
</evidence>
<sequence>MRQKEHAGEVDYLFDILFLLGLPIWILVIRLDGWWYRRRKLNPQERKEQASIN</sequence>
<keyword evidence="1" id="KW-0472">Membrane</keyword>
<name>H0I209_9HYPH</name>
<accession>H0I209</accession>
<reference evidence="2 3" key="1">
    <citation type="journal article" date="2012" name="J. Bacteriol.">
        <title>Draft Genome Sequence of Mesorhizobium alhagi CCNWXJ12-2T, a Novel Salt-Resistant Species Isolated from the Desert of Northwestern China.</title>
        <authorList>
            <person name="Zhou M."/>
            <person name="Chen W."/>
            <person name="Chen H."/>
            <person name="Wei G."/>
        </authorList>
    </citation>
    <scope>NUCLEOTIDE SEQUENCE [LARGE SCALE GENOMIC DNA]</scope>
    <source>
        <strain evidence="2 3">CCNWXJ12-2</strain>
    </source>
</reference>
<keyword evidence="3" id="KW-1185">Reference proteome</keyword>
<feature type="transmembrane region" description="Helical" evidence="1">
    <location>
        <begin position="12"/>
        <end position="31"/>
    </location>
</feature>
<gene>
    <name evidence="2" type="ORF">MAXJ12_32524</name>
</gene>
<dbReference type="AlphaFoldDB" id="H0I209"/>
<evidence type="ECO:0000313" key="2">
    <source>
        <dbReference type="EMBL" id="EHK52980.1"/>
    </source>
</evidence>
<keyword evidence="1" id="KW-1133">Transmembrane helix</keyword>
<dbReference type="EMBL" id="AHAM01000295">
    <property type="protein sequence ID" value="EHK52980.1"/>
    <property type="molecule type" value="Genomic_DNA"/>
</dbReference>
<evidence type="ECO:0000256" key="1">
    <source>
        <dbReference type="SAM" id="Phobius"/>
    </source>
</evidence>
<keyword evidence="1" id="KW-0812">Transmembrane</keyword>
<dbReference type="PATRIC" id="fig|1107882.3.peg.6286"/>
<proteinExistence type="predicted"/>
<protein>
    <recommendedName>
        <fullName evidence="4">Transmembrane protein</fullName>
    </recommendedName>
</protein>
<evidence type="ECO:0000313" key="3">
    <source>
        <dbReference type="Proteomes" id="UP000003250"/>
    </source>
</evidence>
<organism evidence="2 3">
    <name type="scientific">Mesorhizobium alhagi CCNWXJ12-2</name>
    <dbReference type="NCBI Taxonomy" id="1107882"/>
    <lineage>
        <taxon>Bacteria</taxon>
        <taxon>Pseudomonadati</taxon>
        <taxon>Pseudomonadota</taxon>
        <taxon>Alphaproteobacteria</taxon>
        <taxon>Hyphomicrobiales</taxon>
        <taxon>Phyllobacteriaceae</taxon>
        <taxon>Allomesorhizobium</taxon>
    </lineage>
</organism>
<dbReference type="RefSeq" id="WP_008840066.1">
    <property type="nucleotide sequence ID" value="NZ_AHAM01000295.1"/>
</dbReference>